<evidence type="ECO:0000256" key="3">
    <source>
        <dbReference type="ARBA" id="ARBA00022737"/>
    </source>
</evidence>
<dbReference type="PANTHER" id="PTHR24186">
    <property type="entry name" value="PROTEIN PHOSPHATASE 1 REGULATORY SUBUNIT"/>
    <property type="match status" value="1"/>
</dbReference>
<evidence type="ECO:0000256" key="2">
    <source>
        <dbReference type="ARBA" id="ARBA00022692"/>
    </source>
</evidence>
<feature type="transmembrane region" description="Helical" evidence="7">
    <location>
        <begin position="250"/>
        <end position="269"/>
    </location>
</feature>
<protein>
    <submittedName>
        <fullName evidence="9">Ankyrin repeat-containing protein</fullName>
    </submittedName>
</protein>
<proteinExistence type="predicted"/>
<feature type="transmembrane region" description="Helical" evidence="7">
    <location>
        <begin position="98"/>
        <end position="118"/>
    </location>
</feature>
<dbReference type="InterPro" id="IPR026961">
    <property type="entry name" value="PGG_dom"/>
</dbReference>
<evidence type="ECO:0000313" key="9">
    <source>
        <dbReference type="EMBL" id="KAL2527979.1"/>
    </source>
</evidence>
<accession>A0ABD1USE2</accession>
<dbReference type="PANTHER" id="PTHR24186:SF2">
    <property type="entry name" value="OS02G0735700 PROTEIN"/>
    <property type="match status" value="1"/>
</dbReference>
<dbReference type="GO" id="GO:0016020">
    <property type="term" value="C:membrane"/>
    <property type="evidence" value="ECO:0007669"/>
    <property type="project" value="UniProtKB-SubCell"/>
</dbReference>
<dbReference type="EMBL" id="JBFOLJ010000006">
    <property type="protein sequence ID" value="KAL2527979.1"/>
    <property type="molecule type" value="Genomic_DNA"/>
</dbReference>
<evidence type="ECO:0000256" key="5">
    <source>
        <dbReference type="ARBA" id="ARBA00023043"/>
    </source>
</evidence>
<keyword evidence="2 7" id="KW-0812">Transmembrane</keyword>
<evidence type="ECO:0000256" key="1">
    <source>
        <dbReference type="ARBA" id="ARBA00004141"/>
    </source>
</evidence>
<keyword evidence="6 7" id="KW-0472">Membrane</keyword>
<evidence type="ECO:0000256" key="6">
    <source>
        <dbReference type="ARBA" id="ARBA00023136"/>
    </source>
</evidence>
<evidence type="ECO:0000259" key="8">
    <source>
        <dbReference type="Pfam" id="PF13962"/>
    </source>
</evidence>
<evidence type="ECO:0000256" key="7">
    <source>
        <dbReference type="SAM" id="Phobius"/>
    </source>
</evidence>
<keyword evidence="10" id="KW-1185">Reference proteome</keyword>
<gene>
    <name evidence="9" type="ORF">Fot_20580</name>
</gene>
<reference evidence="10" key="1">
    <citation type="submission" date="2024-07" db="EMBL/GenBank/DDBJ databases">
        <title>Two chromosome-level genome assemblies of Korean endemic species Abeliophyllum distichum and Forsythia ovata (Oleaceae).</title>
        <authorList>
            <person name="Jang H."/>
        </authorList>
    </citation>
    <scope>NUCLEOTIDE SEQUENCE [LARGE SCALE GENOMIC DNA]</scope>
</reference>
<keyword evidence="4 7" id="KW-1133">Transmembrane helix</keyword>
<organism evidence="9 10">
    <name type="scientific">Forsythia ovata</name>
    <dbReference type="NCBI Taxonomy" id="205694"/>
    <lineage>
        <taxon>Eukaryota</taxon>
        <taxon>Viridiplantae</taxon>
        <taxon>Streptophyta</taxon>
        <taxon>Embryophyta</taxon>
        <taxon>Tracheophyta</taxon>
        <taxon>Spermatophyta</taxon>
        <taxon>Magnoliopsida</taxon>
        <taxon>eudicotyledons</taxon>
        <taxon>Gunneridae</taxon>
        <taxon>Pentapetalae</taxon>
        <taxon>asterids</taxon>
        <taxon>lamiids</taxon>
        <taxon>Lamiales</taxon>
        <taxon>Oleaceae</taxon>
        <taxon>Forsythieae</taxon>
        <taxon>Forsythia</taxon>
    </lineage>
</organism>
<feature type="transmembrane region" description="Helical" evidence="7">
    <location>
        <begin position="212"/>
        <end position="235"/>
    </location>
</feature>
<dbReference type="Proteomes" id="UP001604277">
    <property type="component" value="Unassembled WGS sequence"/>
</dbReference>
<name>A0ABD1USE2_9LAMI</name>
<comment type="caution">
    <text evidence="9">The sequence shown here is derived from an EMBL/GenBank/DDBJ whole genome shotgun (WGS) entry which is preliminary data.</text>
</comment>
<feature type="domain" description="PGG" evidence="8">
    <location>
        <begin position="204"/>
        <end position="258"/>
    </location>
</feature>
<evidence type="ECO:0000256" key="4">
    <source>
        <dbReference type="ARBA" id="ARBA00022989"/>
    </source>
</evidence>
<comment type="subcellular location">
    <subcellularLocation>
        <location evidence="1">Membrane</location>
        <topology evidence="1">Multi-pass membrane protein</topology>
    </subcellularLocation>
</comment>
<sequence length="299" mass="33245">MAGILLQLFYRPGIVFKFGSKENKDALVDVYECICVAFHHLSKLDLLWLQRIAETLPLNAGGGDSFLTVGSYNPSEFSSPAATEDFSEEQFPLYLDKYLIYVIVSLLLAYRSIDVNVINNKRETAKDIADELQYGASALEIKEALVEAGAKHARHVGQVDKAMELKRTVSDIKHEVHSQLIQNKKTQRQVSGIAKELKKIHRDAVQNTTNSVTVVAVLFASIAFLAIFNLAGLYLRDGPKAGKARISNTIAFRVFCLSILRPCSFLLLLSSFRLPRCLGYESSETSRLSCEQTNVGCLH</sequence>
<keyword evidence="3" id="KW-0677">Repeat</keyword>
<dbReference type="AlphaFoldDB" id="A0ABD1USE2"/>
<dbReference type="Pfam" id="PF13962">
    <property type="entry name" value="PGG"/>
    <property type="match status" value="1"/>
</dbReference>
<keyword evidence="5" id="KW-0040">ANK repeat</keyword>
<evidence type="ECO:0000313" key="10">
    <source>
        <dbReference type="Proteomes" id="UP001604277"/>
    </source>
</evidence>